<dbReference type="PROSITE" id="PS01124">
    <property type="entry name" value="HTH_ARAC_FAMILY_2"/>
    <property type="match status" value="1"/>
</dbReference>
<sequence length="295" mass="34523">MQSKKTNSFIANASFDKEGNEPIEFYLTTLQKLYQRKLDHAIEKPHRVGFNALFIVTKGKGVHTVDFIPYGYVKGTVFFIGKDQVHNFKVNPDCDGYLIAFTDSFLNRLVVNDELNILHEIFDYLYYPAKIQLDEGIYEDVLKLTQVLEKEYSIEIDPFKELIIRPLLQAMILKLSRERLSHKVLLQGKEKSLYLHFKKLSLEHNYSLHVNDYAKMLNVSTKTLTNMSNKYLGKSTKKYLDEHLILQIKRLLLDENMSIENISDKLSFDEPTNMVKFFKRYEGITPSQFSKQHSF</sequence>
<proteinExistence type="predicted"/>
<dbReference type="SUPFAM" id="SSF46689">
    <property type="entry name" value="Homeodomain-like"/>
    <property type="match status" value="1"/>
</dbReference>
<dbReference type="EMBL" id="CACVAX010000006">
    <property type="protein sequence ID" value="CAA6803063.1"/>
    <property type="molecule type" value="Genomic_DNA"/>
</dbReference>
<gene>
    <name evidence="5" type="ORF">HELGO_WM2204</name>
</gene>
<dbReference type="Pfam" id="PF12833">
    <property type="entry name" value="HTH_18"/>
    <property type="match status" value="1"/>
</dbReference>
<keyword evidence="2" id="KW-0238">DNA-binding</keyword>
<organism evidence="5">
    <name type="scientific">uncultured Sulfurovum sp</name>
    <dbReference type="NCBI Taxonomy" id="269237"/>
    <lineage>
        <taxon>Bacteria</taxon>
        <taxon>Pseudomonadati</taxon>
        <taxon>Campylobacterota</taxon>
        <taxon>Epsilonproteobacteria</taxon>
        <taxon>Campylobacterales</taxon>
        <taxon>Sulfurovaceae</taxon>
        <taxon>Sulfurovum</taxon>
        <taxon>environmental samples</taxon>
    </lineage>
</organism>
<evidence type="ECO:0000256" key="3">
    <source>
        <dbReference type="ARBA" id="ARBA00023163"/>
    </source>
</evidence>
<protein>
    <recommendedName>
        <fullName evidence="4">HTH araC/xylS-type domain-containing protein</fullName>
    </recommendedName>
</protein>
<dbReference type="SUPFAM" id="SSF51215">
    <property type="entry name" value="Regulatory protein AraC"/>
    <property type="match status" value="1"/>
</dbReference>
<evidence type="ECO:0000313" key="5">
    <source>
        <dbReference type="EMBL" id="CAA6803063.1"/>
    </source>
</evidence>
<dbReference type="InterPro" id="IPR037923">
    <property type="entry name" value="HTH-like"/>
</dbReference>
<keyword evidence="3" id="KW-0804">Transcription</keyword>
<dbReference type="Gene3D" id="1.10.10.60">
    <property type="entry name" value="Homeodomain-like"/>
    <property type="match status" value="1"/>
</dbReference>
<feature type="domain" description="HTH araC/xylS-type" evidence="4">
    <location>
        <begin position="192"/>
        <end position="292"/>
    </location>
</feature>
<dbReference type="InterPro" id="IPR018060">
    <property type="entry name" value="HTH_AraC"/>
</dbReference>
<keyword evidence="1" id="KW-0805">Transcription regulation</keyword>
<dbReference type="PANTHER" id="PTHR43280">
    <property type="entry name" value="ARAC-FAMILY TRANSCRIPTIONAL REGULATOR"/>
    <property type="match status" value="1"/>
</dbReference>
<evidence type="ECO:0000259" key="4">
    <source>
        <dbReference type="PROSITE" id="PS01124"/>
    </source>
</evidence>
<evidence type="ECO:0000256" key="1">
    <source>
        <dbReference type="ARBA" id="ARBA00023015"/>
    </source>
</evidence>
<reference evidence="5" key="1">
    <citation type="submission" date="2020-01" db="EMBL/GenBank/DDBJ databases">
        <authorList>
            <person name="Meier V. D."/>
            <person name="Meier V D."/>
        </authorList>
    </citation>
    <scope>NUCLEOTIDE SEQUENCE</scope>
    <source>
        <strain evidence="5">HLG_WM_MAG_04</strain>
    </source>
</reference>
<dbReference type="GO" id="GO:0003700">
    <property type="term" value="F:DNA-binding transcription factor activity"/>
    <property type="evidence" value="ECO:0007669"/>
    <property type="project" value="InterPro"/>
</dbReference>
<name>A0A6S6S5R7_9BACT</name>
<evidence type="ECO:0000256" key="2">
    <source>
        <dbReference type="ARBA" id="ARBA00023125"/>
    </source>
</evidence>
<dbReference type="PANTHER" id="PTHR43280:SF32">
    <property type="entry name" value="TRANSCRIPTIONAL REGULATORY PROTEIN"/>
    <property type="match status" value="1"/>
</dbReference>
<dbReference type="SMART" id="SM00342">
    <property type="entry name" value="HTH_ARAC"/>
    <property type="match status" value="1"/>
</dbReference>
<dbReference type="GO" id="GO:0043565">
    <property type="term" value="F:sequence-specific DNA binding"/>
    <property type="evidence" value="ECO:0007669"/>
    <property type="project" value="InterPro"/>
</dbReference>
<dbReference type="AlphaFoldDB" id="A0A6S6S5R7"/>
<accession>A0A6S6S5R7</accession>
<dbReference type="InterPro" id="IPR009057">
    <property type="entry name" value="Homeodomain-like_sf"/>
</dbReference>